<dbReference type="Gene3D" id="1.10.287.130">
    <property type="match status" value="1"/>
</dbReference>
<dbReference type="SMART" id="SM00086">
    <property type="entry name" value="PAC"/>
    <property type="match status" value="1"/>
</dbReference>
<dbReference type="Pfam" id="PF02518">
    <property type="entry name" value="HATPase_c"/>
    <property type="match status" value="1"/>
</dbReference>
<evidence type="ECO:0000259" key="7">
    <source>
        <dbReference type="PROSITE" id="PS50109"/>
    </source>
</evidence>
<dbReference type="CDD" id="cd00082">
    <property type="entry name" value="HisKA"/>
    <property type="match status" value="1"/>
</dbReference>
<dbReference type="Gene3D" id="3.40.50.2300">
    <property type="match status" value="1"/>
</dbReference>
<evidence type="ECO:0000256" key="6">
    <source>
        <dbReference type="SAM" id="MobiDB-lite"/>
    </source>
</evidence>
<dbReference type="InterPro" id="IPR036890">
    <property type="entry name" value="HATPase_C_sf"/>
</dbReference>
<evidence type="ECO:0000256" key="3">
    <source>
        <dbReference type="ARBA" id="ARBA00022679"/>
    </source>
</evidence>
<dbReference type="InterPro" id="IPR050351">
    <property type="entry name" value="BphY/WalK/GraS-like"/>
</dbReference>
<dbReference type="Gene3D" id="3.30.565.10">
    <property type="entry name" value="Histidine kinase-like ATPase, C-terminal domain"/>
    <property type="match status" value="1"/>
</dbReference>
<dbReference type="Proteomes" id="UP001056855">
    <property type="component" value="Chromosome"/>
</dbReference>
<protein>
    <recommendedName>
        <fullName evidence="2">histidine kinase</fullName>
        <ecNumber evidence="2">2.7.13.3</ecNumber>
    </recommendedName>
</protein>
<dbReference type="InterPro" id="IPR013767">
    <property type="entry name" value="PAS_fold"/>
</dbReference>
<gene>
    <name evidence="10" type="ORF">NGM29_15470</name>
</gene>
<dbReference type="InterPro" id="IPR003594">
    <property type="entry name" value="HATPase_dom"/>
</dbReference>
<dbReference type="CDD" id="cd00075">
    <property type="entry name" value="HATPase"/>
    <property type="match status" value="1"/>
</dbReference>
<evidence type="ECO:0000259" key="8">
    <source>
        <dbReference type="PROSITE" id="PS50112"/>
    </source>
</evidence>
<dbReference type="Pfam" id="PF00512">
    <property type="entry name" value="HisKA"/>
    <property type="match status" value="1"/>
</dbReference>
<dbReference type="InterPro" id="IPR011006">
    <property type="entry name" value="CheY-like_superfamily"/>
</dbReference>
<keyword evidence="4" id="KW-0418">Kinase</keyword>
<evidence type="ECO:0000313" key="11">
    <source>
        <dbReference type="Proteomes" id="UP001056855"/>
    </source>
</evidence>
<dbReference type="PROSITE" id="PS50112">
    <property type="entry name" value="PAS"/>
    <property type="match status" value="1"/>
</dbReference>
<dbReference type="SUPFAM" id="SSF55874">
    <property type="entry name" value="ATPase domain of HSP90 chaperone/DNA topoisomerase II/histidine kinase"/>
    <property type="match status" value="1"/>
</dbReference>
<dbReference type="RefSeq" id="WP_254157362.1">
    <property type="nucleotide sequence ID" value="NZ_CP100355.1"/>
</dbReference>
<evidence type="ECO:0000259" key="9">
    <source>
        <dbReference type="PROSITE" id="PS50113"/>
    </source>
</evidence>
<evidence type="ECO:0000256" key="2">
    <source>
        <dbReference type="ARBA" id="ARBA00012438"/>
    </source>
</evidence>
<dbReference type="InterPro" id="IPR000014">
    <property type="entry name" value="PAS"/>
</dbReference>
<feature type="domain" description="PAC" evidence="9">
    <location>
        <begin position="392"/>
        <end position="443"/>
    </location>
</feature>
<dbReference type="SUPFAM" id="SSF52172">
    <property type="entry name" value="CheY-like"/>
    <property type="match status" value="1"/>
</dbReference>
<dbReference type="GO" id="GO:0030295">
    <property type="term" value="F:protein kinase activator activity"/>
    <property type="evidence" value="ECO:0007669"/>
    <property type="project" value="TreeGrafter"/>
</dbReference>
<accession>A0A9E7NA32</accession>
<dbReference type="SMART" id="SM00388">
    <property type="entry name" value="HisKA"/>
    <property type="match status" value="1"/>
</dbReference>
<feature type="domain" description="Histidine kinase" evidence="7">
    <location>
        <begin position="454"/>
        <end position="654"/>
    </location>
</feature>
<dbReference type="SUPFAM" id="SSF55781">
    <property type="entry name" value="GAF domain-like"/>
    <property type="match status" value="1"/>
</dbReference>
<sequence length="654" mass="71397">MTADDRSPRGRPRVLCVSEALETRATLTRALADAAVNVVLARTADAAIEQLEHERVGVVVLDVETISRVSSLLETVETRWPGTPAFGYCGGIDASGVNDHDDGSLEGVDDTTNLPTFEEPRALTSAVAAHLEDGAAQVALVTNRVKRRLADARTASEIERAIREPFTTRDRYLFAWVGEYDSGERAILPWIPTETPVDWPLQRTFSIGDGTHPLLEYALRSRTSAVRHGLDEPSTVSAIPFGEVAVERGASSVAVAPLATADDRYGVLVVYAEGPLSEHEREREAIDSVAETASYALESIAIRGQLSQQTQSLRRYERLVETAGDGMYVVDADGHFTTVNDALVEMTGHTREGVLGEHHSFLFEEPDDEHQGQDGSSPHPLERLPDSGETATTFETVLETRAGEQIPCETQAAVVVDDDTFRGTVGVVRDITDRKRRERKLREQYERLDAFAQIVSHDLRNPLGVAQGYLSLAEETGAPEDFTQVRDGLERMEAIIADVLTVAREGEWASDLESIDLETVTREAWENVTAENATLTVESSVTLEADRSPMLRLLENLFRNAIEHGSADDSSPLTIRVGRLEWGDSSDGFYVADDGHGIPESLRSEVFDSSVSTGSEGIGLGLWVVREVAHGRSVNAVESEEGGARFEFECGVEA</sequence>
<dbReference type="PROSITE" id="PS50113">
    <property type="entry name" value="PAC"/>
    <property type="match status" value="1"/>
</dbReference>
<dbReference type="KEGG" id="sawl:NGM29_15470"/>
<dbReference type="PANTHER" id="PTHR42878:SF15">
    <property type="entry name" value="BACTERIOPHYTOCHROME"/>
    <property type="match status" value="1"/>
</dbReference>
<reference evidence="10" key="1">
    <citation type="submission" date="2022-06" db="EMBL/GenBank/DDBJ databases">
        <title>Diverse halophilic archaea isolated from saline environments.</title>
        <authorList>
            <person name="Cui H.-L."/>
        </authorList>
    </citation>
    <scope>NUCLEOTIDE SEQUENCE</scope>
    <source>
        <strain evidence="10">WLHS1</strain>
    </source>
</reference>
<dbReference type="InterPro" id="IPR035965">
    <property type="entry name" value="PAS-like_dom_sf"/>
</dbReference>
<dbReference type="SUPFAM" id="SSF55785">
    <property type="entry name" value="PYP-like sensor domain (PAS domain)"/>
    <property type="match status" value="1"/>
</dbReference>
<dbReference type="EMBL" id="CP100355">
    <property type="protein sequence ID" value="UTF53153.1"/>
    <property type="molecule type" value="Genomic_DNA"/>
</dbReference>
<keyword evidence="11" id="KW-1185">Reference proteome</keyword>
<comment type="catalytic activity">
    <reaction evidence="1">
        <text>ATP + protein L-histidine = ADP + protein N-phospho-L-histidine.</text>
        <dbReference type="EC" id="2.7.13.3"/>
    </reaction>
</comment>
<dbReference type="GO" id="GO:0000156">
    <property type="term" value="F:phosphorelay response regulator activity"/>
    <property type="evidence" value="ECO:0007669"/>
    <property type="project" value="TreeGrafter"/>
</dbReference>
<evidence type="ECO:0000256" key="5">
    <source>
        <dbReference type="ARBA" id="ARBA00023136"/>
    </source>
</evidence>
<dbReference type="InterPro" id="IPR005467">
    <property type="entry name" value="His_kinase_dom"/>
</dbReference>
<dbReference type="PROSITE" id="PS50109">
    <property type="entry name" value="HIS_KIN"/>
    <property type="match status" value="1"/>
</dbReference>
<dbReference type="SUPFAM" id="SSF47384">
    <property type="entry name" value="Homodimeric domain of signal transducing histidine kinase"/>
    <property type="match status" value="1"/>
</dbReference>
<dbReference type="Gene3D" id="3.30.450.20">
    <property type="entry name" value="PAS domain"/>
    <property type="match status" value="1"/>
</dbReference>
<evidence type="ECO:0000256" key="4">
    <source>
        <dbReference type="ARBA" id="ARBA00022777"/>
    </source>
</evidence>
<dbReference type="SMART" id="SM00091">
    <property type="entry name" value="PAS"/>
    <property type="match status" value="1"/>
</dbReference>
<dbReference type="NCBIfam" id="TIGR00229">
    <property type="entry name" value="sensory_box"/>
    <property type="match status" value="1"/>
</dbReference>
<dbReference type="InterPro" id="IPR001610">
    <property type="entry name" value="PAC"/>
</dbReference>
<dbReference type="InterPro" id="IPR029016">
    <property type="entry name" value="GAF-like_dom_sf"/>
</dbReference>
<dbReference type="PANTHER" id="PTHR42878">
    <property type="entry name" value="TWO-COMPONENT HISTIDINE KINASE"/>
    <property type="match status" value="1"/>
</dbReference>
<dbReference type="Gene3D" id="3.30.450.40">
    <property type="match status" value="1"/>
</dbReference>
<dbReference type="InterPro" id="IPR036097">
    <property type="entry name" value="HisK_dim/P_sf"/>
</dbReference>
<dbReference type="InterPro" id="IPR000700">
    <property type="entry name" value="PAS-assoc_C"/>
</dbReference>
<dbReference type="SMART" id="SM00387">
    <property type="entry name" value="HATPase_c"/>
    <property type="match status" value="1"/>
</dbReference>
<evidence type="ECO:0000256" key="1">
    <source>
        <dbReference type="ARBA" id="ARBA00000085"/>
    </source>
</evidence>
<organism evidence="10 11">
    <name type="scientific">Natronosalvus rutilus</name>
    <dbReference type="NCBI Taxonomy" id="2953753"/>
    <lineage>
        <taxon>Archaea</taxon>
        <taxon>Methanobacteriati</taxon>
        <taxon>Methanobacteriota</taxon>
        <taxon>Stenosarchaea group</taxon>
        <taxon>Halobacteria</taxon>
        <taxon>Halobacteriales</taxon>
        <taxon>Natrialbaceae</taxon>
        <taxon>Natronosalvus</taxon>
    </lineage>
</organism>
<dbReference type="CDD" id="cd00130">
    <property type="entry name" value="PAS"/>
    <property type="match status" value="1"/>
</dbReference>
<dbReference type="Pfam" id="PF00989">
    <property type="entry name" value="PAS"/>
    <property type="match status" value="1"/>
</dbReference>
<dbReference type="GeneID" id="73291474"/>
<dbReference type="GO" id="GO:0006355">
    <property type="term" value="P:regulation of DNA-templated transcription"/>
    <property type="evidence" value="ECO:0007669"/>
    <property type="project" value="InterPro"/>
</dbReference>
<dbReference type="GO" id="GO:0000155">
    <property type="term" value="F:phosphorelay sensor kinase activity"/>
    <property type="evidence" value="ECO:0007669"/>
    <property type="project" value="InterPro"/>
</dbReference>
<proteinExistence type="predicted"/>
<dbReference type="EC" id="2.7.13.3" evidence="2"/>
<keyword evidence="3" id="KW-0808">Transferase</keyword>
<dbReference type="InterPro" id="IPR003661">
    <property type="entry name" value="HisK_dim/P_dom"/>
</dbReference>
<name>A0A9E7NA32_9EURY</name>
<dbReference type="AlphaFoldDB" id="A0A9E7NA32"/>
<dbReference type="GO" id="GO:0007234">
    <property type="term" value="P:osmosensory signaling via phosphorelay pathway"/>
    <property type="evidence" value="ECO:0007669"/>
    <property type="project" value="TreeGrafter"/>
</dbReference>
<evidence type="ECO:0000313" key="10">
    <source>
        <dbReference type="EMBL" id="UTF53153.1"/>
    </source>
</evidence>
<keyword evidence="5" id="KW-0472">Membrane</keyword>
<feature type="region of interest" description="Disordered" evidence="6">
    <location>
        <begin position="365"/>
        <end position="387"/>
    </location>
</feature>
<dbReference type="GO" id="GO:0016020">
    <property type="term" value="C:membrane"/>
    <property type="evidence" value="ECO:0007669"/>
    <property type="project" value="UniProtKB-SubCell"/>
</dbReference>
<feature type="domain" description="PAS" evidence="8">
    <location>
        <begin position="312"/>
        <end position="368"/>
    </location>
</feature>